<keyword evidence="5" id="KW-1185">Reference proteome</keyword>
<dbReference type="AlphaFoldDB" id="A0A4Q1BAS9"/>
<protein>
    <submittedName>
        <fullName evidence="4">Uncharacterized protein</fullName>
    </submittedName>
</protein>
<feature type="compositionally biased region" description="Polar residues" evidence="2">
    <location>
        <begin position="645"/>
        <end position="657"/>
    </location>
</feature>
<evidence type="ECO:0000256" key="1">
    <source>
        <dbReference type="SAM" id="Coils"/>
    </source>
</evidence>
<comment type="caution">
    <text evidence="4">The sequence shown here is derived from an EMBL/GenBank/DDBJ whole genome shotgun (WGS) entry which is preliminary data.</text>
</comment>
<feature type="region of interest" description="Disordered" evidence="2">
    <location>
        <begin position="1080"/>
        <end position="1099"/>
    </location>
</feature>
<feature type="region of interest" description="Disordered" evidence="2">
    <location>
        <begin position="631"/>
        <end position="687"/>
    </location>
</feature>
<evidence type="ECO:0000256" key="2">
    <source>
        <dbReference type="SAM" id="MobiDB-lite"/>
    </source>
</evidence>
<accession>A0A4Q1BAS9</accession>
<feature type="compositionally biased region" description="Polar residues" evidence="2">
    <location>
        <begin position="600"/>
        <end position="619"/>
    </location>
</feature>
<feature type="compositionally biased region" description="Polar residues" evidence="2">
    <location>
        <begin position="1088"/>
        <end position="1099"/>
    </location>
</feature>
<sequence>MSVSSGLSDLFHRSKDVWSSLRHVGFGHEHLRGFGHGSGLGIGHGIGGGIWEEGIWWDWLRNTRSMMFWLALILLFVIIATILNPDENSFKSHLTELSFRRHLALIHSRPDHVQGEEDDKDSPAPFRFSNHVAISLRTPQLLYRAMFLYSVVITSPLAPPTFLDAPKAKSNAEIKDGTVVWIGILGHWYFLGACAGVWGWYWRRMAERGGGKKGKRKVNGVRAGVLDMKVVMAKEDVSGRSAPSTPATKLLRKSDSIASLTDLSLTLPVHTPPQIRSRRPSIGHSSSATPHSPPVTEADSPLITSLKTDLTSIQSVLVDLRAQLAARDMNPGDISLQNTLEELRHKRKEDDAERQEIKSRTKTLEEQKRQAEGARKEAEKKHRSIEHARTVLENKITSVISDTQGYRDRMTRSAHTVKRIEDDGKRHTEVIYENIQEKKQEVTVLEEELIKLEDKNEGLSKNMKDAVERLKMVQEAEHNRNLNPEEEMMMMAAAYEAAAQEGYHHGIPTTQTQAQAQGIWTNQAAQYMAEAGFPHLDANYTSRPIQIKPVTDKQFTASSITPPSSINLTSTTSIPSFIPSNHSSSISTFIPSNSIDQPLVNKSTSSVNPVDPSHTVTSKGKNYLILANDRSSTPVDREIEEDPGSPSSLSTFSTNLLPQGLFRSLEGETSTSDLSRSSSPTTMKHESMSYPSVLKTYGKPPIPNGILAGYYLPGEKPFGDFQHPLEYIPQSPEEPLNFDRPRQIFNPPEHPNGPPVRSSMEYYQTHGHFPGNGNGNMRNGDSGSDSGEDWFTPELRRQTTPPPPQPITSSNSNPNSIPESPYYGFPSPATYLRIKAREPKEKPSQRSIYPLPPSGSYYDLIRPKSTDISNVRPRWFENTNSNSNPTTSNPATSNTNTNINGNSTDNSTFRPFHSTNSNDSLNLPYESSPFAPSASEKQALSRWGGSIKYPWTGNSNQPSNEKYVYSLSSTGLMSSPDVIRSSSRSTVVSTGQKNIWTRLRGDGDVMNGLFGHGIGNKNVIGNGSGSGSGIGNGNGVGVEHGNGNGLGNTTGHEVGQGSGGGGGSAVLGGERLEKGEEKKAFSFFSLRKPSQSVHPGNED</sequence>
<feature type="region of interest" description="Disordered" evidence="2">
    <location>
        <begin position="732"/>
        <end position="824"/>
    </location>
</feature>
<feature type="coiled-coil region" evidence="1">
    <location>
        <begin position="435"/>
        <end position="476"/>
    </location>
</feature>
<gene>
    <name evidence="4" type="ORF">M231_06822</name>
</gene>
<feature type="compositionally biased region" description="Low complexity" evidence="2">
    <location>
        <begin position="669"/>
        <end position="682"/>
    </location>
</feature>
<keyword evidence="3" id="KW-0472">Membrane</keyword>
<proteinExistence type="predicted"/>
<name>A0A4Q1BAS9_TREME</name>
<feature type="compositionally biased region" description="Low complexity" evidence="2">
    <location>
        <begin position="807"/>
        <end position="821"/>
    </location>
</feature>
<dbReference type="Proteomes" id="UP000289152">
    <property type="component" value="Unassembled WGS sequence"/>
</dbReference>
<feature type="region of interest" description="Disordered" evidence="2">
    <location>
        <begin position="874"/>
        <end position="918"/>
    </location>
</feature>
<evidence type="ECO:0000313" key="5">
    <source>
        <dbReference type="Proteomes" id="UP000289152"/>
    </source>
</evidence>
<feature type="transmembrane region" description="Helical" evidence="3">
    <location>
        <begin position="66"/>
        <end position="83"/>
    </location>
</feature>
<feature type="compositionally biased region" description="Gly residues" evidence="2">
    <location>
        <begin position="1042"/>
        <end position="1066"/>
    </location>
</feature>
<dbReference type="EMBL" id="SDIL01000116">
    <property type="protein sequence ID" value="RXK35902.1"/>
    <property type="molecule type" value="Genomic_DNA"/>
</dbReference>
<dbReference type="STRING" id="5217.A0A4Q1BAS9"/>
<feature type="region of interest" description="Disordered" evidence="2">
    <location>
        <begin position="836"/>
        <end position="860"/>
    </location>
</feature>
<evidence type="ECO:0000256" key="3">
    <source>
        <dbReference type="SAM" id="Phobius"/>
    </source>
</evidence>
<dbReference type="VEuPathDB" id="FungiDB:TREMEDRAFT_58148"/>
<dbReference type="InParanoid" id="A0A4Q1BAS9"/>
<organism evidence="4 5">
    <name type="scientific">Tremella mesenterica</name>
    <name type="common">Jelly fungus</name>
    <dbReference type="NCBI Taxonomy" id="5217"/>
    <lineage>
        <taxon>Eukaryota</taxon>
        <taxon>Fungi</taxon>
        <taxon>Dikarya</taxon>
        <taxon>Basidiomycota</taxon>
        <taxon>Agaricomycotina</taxon>
        <taxon>Tremellomycetes</taxon>
        <taxon>Tremellales</taxon>
        <taxon>Tremellaceae</taxon>
        <taxon>Tremella</taxon>
    </lineage>
</organism>
<feature type="region of interest" description="Disordered" evidence="2">
    <location>
        <begin position="592"/>
        <end position="619"/>
    </location>
</feature>
<keyword evidence="1" id="KW-0175">Coiled coil</keyword>
<feature type="transmembrane region" description="Helical" evidence="3">
    <location>
        <begin position="179"/>
        <end position="202"/>
    </location>
</feature>
<feature type="compositionally biased region" description="Low complexity" evidence="2">
    <location>
        <begin position="878"/>
        <end position="908"/>
    </location>
</feature>
<keyword evidence="3" id="KW-1133">Transmembrane helix</keyword>
<dbReference type="OrthoDB" id="2548929at2759"/>
<keyword evidence="3" id="KW-0812">Transmembrane</keyword>
<feature type="region of interest" description="Disordered" evidence="2">
    <location>
        <begin position="269"/>
        <end position="299"/>
    </location>
</feature>
<reference evidence="4 5" key="1">
    <citation type="submission" date="2016-06" db="EMBL/GenBank/DDBJ databases">
        <title>Evolution of pathogenesis and genome organization in the Tremellales.</title>
        <authorList>
            <person name="Cuomo C."/>
            <person name="Litvintseva A."/>
            <person name="Heitman J."/>
            <person name="Chen Y."/>
            <person name="Sun S."/>
            <person name="Springer D."/>
            <person name="Dromer F."/>
            <person name="Young S."/>
            <person name="Zeng Q."/>
            <person name="Chapman S."/>
            <person name="Gujja S."/>
            <person name="Saif S."/>
            <person name="Birren B."/>
        </authorList>
    </citation>
    <scope>NUCLEOTIDE SEQUENCE [LARGE SCALE GENOMIC DNA]</scope>
    <source>
        <strain evidence="4 5">ATCC 28783</strain>
    </source>
</reference>
<evidence type="ECO:0000313" key="4">
    <source>
        <dbReference type="EMBL" id="RXK35902.1"/>
    </source>
</evidence>
<feature type="compositionally biased region" description="Polar residues" evidence="2">
    <location>
        <begin position="775"/>
        <end position="785"/>
    </location>
</feature>
<feature type="region of interest" description="Disordered" evidence="2">
    <location>
        <begin position="345"/>
        <end position="386"/>
    </location>
</feature>
<feature type="region of interest" description="Disordered" evidence="2">
    <location>
        <begin position="1042"/>
        <end position="1068"/>
    </location>
</feature>